<dbReference type="Pfam" id="PF18970">
    <property type="entry name" value="DUF5709"/>
    <property type="match status" value="1"/>
</dbReference>
<evidence type="ECO:0000313" key="3">
    <source>
        <dbReference type="EMBL" id="GAA3559354.1"/>
    </source>
</evidence>
<feature type="compositionally biased region" description="Acidic residues" evidence="1">
    <location>
        <begin position="77"/>
        <end position="94"/>
    </location>
</feature>
<name>A0ABP6X174_9ACTN</name>
<keyword evidence="4" id="KW-1185">Reference proteome</keyword>
<protein>
    <submittedName>
        <fullName evidence="3">DUF5709 domain-containing protein</fullName>
    </submittedName>
</protein>
<dbReference type="Proteomes" id="UP001500767">
    <property type="component" value="Unassembled WGS sequence"/>
</dbReference>
<evidence type="ECO:0000259" key="2">
    <source>
        <dbReference type="Pfam" id="PF18970"/>
    </source>
</evidence>
<evidence type="ECO:0000256" key="1">
    <source>
        <dbReference type="SAM" id="MobiDB-lite"/>
    </source>
</evidence>
<dbReference type="EMBL" id="BAAAYR010000001">
    <property type="protein sequence ID" value="GAA3559354.1"/>
    <property type="molecule type" value="Genomic_DNA"/>
</dbReference>
<dbReference type="RefSeq" id="WP_344741546.1">
    <property type="nucleotide sequence ID" value="NZ_BAAAYR010000001.1"/>
</dbReference>
<accession>A0ABP6X174</accession>
<comment type="caution">
    <text evidence="3">The sequence shown here is derived from an EMBL/GenBank/DDBJ whole genome shotgun (WGS) entry which is preliminary data.</text>
</comment>
<organism evidence="3 4">
    <name type="scientific">Microlunatus spumicola</name>
    <dbReference type="NCBI Taxonomy" id="81499"/>
    <lineage>
        <taxon>Bacteria</taxon>
        <taxon>Bacillati</taxon>
        <taxon>Actinomycetota</taxon>
        <taxon>Actinomycetes</taxon>
        <taxon>Propionibacteriales</taxon>
        <taxon>Propionibacteriaceae</taxon>
        <taxon>Microlunatus</taxon>
    </lineage>
</organism>
<reference evidence="4" key="1">
    <citation type="journal article" date="2019" name="Int. J. Syst. Evol. Microbiol.">
        <title>The Global Catalogue of Microorganisms (GCM) 10K type strain sequencing project: providing services to taxonomists for standard genome sequencing and annotation.</title>
        <authorList>
            <consortium name="The Broad Institute Genomics Platform"/>
            <consortium name="The Broad Institute Genome Sequencing Center for Infectious Disease"/>
            <person name="Wu L."/>
            <person name="Ma J."/>
        </authorList>
    </citation>
    <scope>NUCLEOTIDE SEQUENCE [LARGE SCALE GENOMIC DNA]</scope>
    <source>
        <strain evidence="4">JCM 16540</strain>
    </source>
</reference>
<proteinExistence type="predicted"/>
<evidence type="ECO:0000313" key="4">
    <source>
        <dbReference type="Proteomes" id="UP001500767"/>
    </source>
</evidence>
<feature type="domain" description="DUF5709" evidence="2">
    <location>
        <begin position="108"/>
        <end position="156"/>
    </location>
</feature>
<feature type="compositionally biased region" description="Acidic residues" evidence="1">
    <location>
        <begin position="125"/>
        <end position="138"/>
    </location>
</feature>
<feature type="compositionally biased region" description="Basic and acidic residues" evidence="1">
    <location>
        <begin position="64"/>
        <end position="76"/>
    </location>
</feature>
<dbReference type="InterPro" id="IPR043763">
    <property type="entry name" value="DUF5709"/>
</dbReference>
<gene>
    <name evidence="3" type="ORF">GCM10022197_13450</name>
</gene>
<feature type="region of interest" description="Disordered" evidence="1">
    <location>
        <begin position="1"/>
        <end position="139"/>
    </location>
</feature>
<sequence>MSDANPDPMDDPADVQPYEQTPDEIDQMDQDLIQPEETLNDRGVSDALDEGYSPPERPSALIREGTHETLDQRLSEEIPEPDPYSDDDVDEEDNLTVRADEERLDDGEVGDARAGRLMDPNQGIGDDEDGDLIGEDVGIDGGAASAEEAAMHIVEE</sequence>